<dbReference type="EMBL" id="LAZR01000330">
    <property type="protein sequence ID" value="KKN74217.1"/>
    <property type="molecule type" value="Genomic_DNA"/>
</dbReference>
<name>A0A0F9TH33_9ZZZZ</name>
<gene>
    <name evidence="1" type="ORF">LCGC14_0393030</name>
</gene>
<sequence length="54" mass="6157">MPTYPLFLYLVQGWLLKWMTGQVVDIRWTLGGCEGWTLHNIVGSSLTLCQVTVM</sequence>
<dbReference type="AlphaFoldDB" id="A0A0F9TH33"/>
<organism evidence="1">
    <name type="scientific">marine sediment metagenome</name>
    <dbReference type="NCBI Taxonomy" id="412755"/>
    <lineage>
        <taxon>unclassified sequences</taxon>
        <taxon>metagenomes</taxon>
        <taxon>ecological metagenomes</taxon>
    </lineage>
</organism>
<evidence type="ECO:0000313" key="1">
    <source>
        <dbReference type="EMBL" id="KKN74217.1"/>
    </source>
</evidence>
<reference evidence="1" key="1">
    <citation type="journal article" date="2015" name="Nature">
        <title>Complex archaea that bridge the gap between prokaryotes and eukaryotes.</title>
        <authorList>
            <person name="Spang A."/>
            <person name="Saw J.H."/>
            <person name="Jorgensen S.L."/>
            <person name="Zaremba-Niedzwiedzka K."/>
            <person name="Martijn J."/>
            <person name="Lind A.E."/>
            <person name="van Eijk R."/>
            <person name="Schleper C."/>
            <person name="Guy L."/>
            <person name="Ettema T.J."/>
        </authorList>
    </citation>
    <scope>NUCLEOTIDE SEQUENCE</scope>
</reference>
<proteinExistence type="predicted"/>
<protein>
    <submittedName>
        <fullName evidence="1">Uncharacterized protein</fullName>
    </submittedName>
</protein>
<comment type="caution">
    <text evidence="1">The sequence shown here is derived from an EMBL/GenBank/DDBJ whole genome shotgun (WGS) entry which is preliminary data.</text>
</comment>
<accession>A0A0F9TH33</accession>